<evidence type="ECO:0000256" key="3">
    <source>
        <dbReference type="ARBA" id="ARBA00022723"/>
    </source>
</evidence>
<proteinExistence type="inferred from homology"/>
<dbReference type="NCBIfam" id="NF002320">
    <property type="entry name" value="PRK01259.1"/>
    <property type="match status" value="1"/>
</dbReference>
<name>A0A1F5TNC1_9BACT</name>
<dbReference type="InterPro" id="IPR037515">
    <property type="entry name" value="Rib-P_diPkinase_bac"/>
</dbReference>
<keyword evidence="3 12" id="KW-0479">Metal-binding</keyword>
<evidence type="ECO:0000256" key="7">
    <source>
        <dbReference type="ARBA" id="ARBA00022840"/>
    </source>
</evidence>
<dbReference type="Pfam" id="PF13793">
    <property type="entry name" value="Pribosyltran_N"/>
    <property type="match status" value="1"/>
</dbReference>
<dbReference type="InterPro" id="IPR029099">
    <property type="entry name" value="Pribosyltran_N"/>
</dbReference>
<evidence type="ECO:0000256" key="5">
    <source>
        <dbReference type="ARBA" id="ARBA00022741"/>
    </source>
</evidence>
<evidence type="ECO:0000256" key="10">
    <source>
        <dbReference type="ARBA" id="ARBA00054914"/>
    </source>
</evidence>
<comment type="catalytic activity">
    <reaction evidence="9 12">
        <text>D-ribose 5-phosphate + ATP = 5-phospho-alpha-D-ribose 1-diphosphate + AMP + H(+)</text>
        <dbReference type="Rhea" id="RHEA:15609"/>
        <dbReference type="ChEBI" id="CHEBI:15378"/>
        <dbReference type="ChEBI" id="CHEBI:30616"/>
        <dbReference type="ChEBI" id="CHEBI:58017"/>
        <dbReference type="ChEBI" id="CHEBI:78346"/>
        <dbReference type="ChEBI" id="CHEBI:456215"/>
        <dbReference type="EC" id="2.7.6.1"/>
    </reaction>
</comment>
<keyword evidence="8 12" id="KW-0460">Magnesium</keyword>
<accession>A0A1F5TNC1</accession>
<dbReference type="HAMAP" id="MF_00583_B">
    <property type="entry name" value="RibP_PPkinase_B"/>
    <property type="match status" value="1"/>
</dbReference>
<dbReference type="Gene3D" id="3.40.50.2020">
    <property type="match status" value="2"/>
</dbReference>
<evidence type="ECO:0000256" key="2">
    <source>
        <dbReference type="ARBA" id="ARBA00022679"/>
    </source>
</evidence>
<comment type="function">
    <text evidence="10 12">Involved in the biosynthesis of the central metabolite phospho-alpha-D-ribosyl-1-pyrophosphate (PRPP) via the transfer of pyrophosphoryl group from ATP to 1-hydroxyl of ribose-5-phosphate (Rib-5-P).</text>
</comment>
<evidence type="ECO:0000256" key="9">
    <source>
        <dbReference type="ARBA" id="ARBA00049535"/>
    </source>
</evidence>
<evidence type="ECO:0000256" key="1">
    <source>
        <dbReference type="ARBA" id="ARBA00004996"/>
    </source>
</evidence>
<dbReference type="PANTHER" id="PTHR10210:SF41">
    <property type="entry name" value="RIBOSE-PHOSPHATE PYROPHOSPHOKINASE 1, CHLOROPLASTIC"/>
    <property type="match status" value="1"/>
</dbReference>
<dbReference type="GO" id="GO:0004749">
    <property type="term" value="F:ribose phosphate diphosphokinase activity"/>
    <property type="evidence" value="ECO:0007669"/>
    <property type="project" value="UniProtKB-UniRule"/>
</dbReference>
<sequence length="318" mass="35252">MEKKLNNDEKFIIFSGNANLPLAEEVCEHLGVKLGKTKIDKFSDGETQVEILDRVRKKEVFIIQPTCDPVNNNLMELLIMIDSCKRSFGQHITAVIPYFGYARQDKKVKPRVPITAKLVADMLEAAGAARIITIDLHANQIQGFFNIPVDHFYGRPIFVEDIKKHITKEIVIVSADAGGVERARGFAKMLDADLAIIDKRRPKPNEAKVMNVIGDVDGKITVIYEDMVDTAGTITETADALINKGAKEVYVYAVHPVLSGPAIEKIEKSQIKKLIVTNTIPLHAEAMKCKKIKQLSIAKLLAKAIIRAHTGDGVEDLF</sequence>
<feature type="binding site" evidence="12">
    <location>
        <begin position="103"/>
        <end position="104"/>
    </location>
    <ligand>
        <name>ATP</name>
        <dbReference type="ChEBI" id="CHEBI:30616"/>
    </ligand>
</feature>
<keyword evidence="4 12" id="KW-0545">Nucleotide biosynthesis</keyword>
<dbReference type="SUPFAM" id="SSF53271">
    <property type="entry name" value="PRTase-like"/>
    <property type="match status" value="1"/>
</dbReference>
<dbReference type="InterPro" id="IPR005946">
    <property type="entry name" value="Rib-P_diPkinase"/>
</dbReference>
<evidence type="ECO:0000313" key="15">
    <source>
        <dbReference type="Proteomes" id="UP000177579"/>
    </source>
</evidence>
<feature type="domain" description="Ribose-phosphate pyrophosphokinase N-terminal" evidence="13">
    <location>
        <begin position="12"/>
        <end position="127"/>
    </location>
</feature>
<dbReference type="EMBL" id="MFGO01000028">
    <property type="protein sequence ID" value="OGF40475.1"/>
    <property type="molecule type" value="Genomic_DNA"/>
</dbReference>
<dbReference type="GO" id="GO:0002189">
    <property type="term" value="C:ribose phosphate diphosphokinase complex"/>
    <property type="evidence" value="ECO:0007669"/>
    <property type="project" value="TreeGrafter"/>
</dbReference>
<feature type="binding site" evidence="12">
    <location>
        <position position="201"/>
    </location>
    <ligand>
        <name>D-ribose 5-phosphate</name>
        <dbReference type="ChEBI" id="CHEBI:78346"/>
    </ligand>
</feature>
<feature type="binding site" evidence="12">
    <location>
        <position position="137"/>
    </location>
    <ligand>
        <name>Mg(2+)</name>
        <dbReference type="ChEBI" id="CHEBI:18420"/>
    </ligand>
</feature>
<dbReference type="GO" id="GO:0005524">
    <property type="term" value="F:ATP binding"/>
    <property type="evidence" value="ECO:0007669"/>
    <property type="project" value="UniProtKB-KW"/>
</dbReference>
<dbReference type="UniPathway" id="UPA00087">
    <property type="reaction ID" value="UER00172"/>
</dbReference>
<comment type="pathway">
    <text evidence="1 12">Metabolic intermediate biosynthesis; 5-phospho-alpha-D-ribose 1-diphosphate biosynthesis; 5-phospho-alpha-D-ribose 1-diphosphate from D-ribose 5-phosphate (route I): step 1/1.</text>
</comment>
<evidence type="ECO:0000256" key="11">
    <source>
        <dbReference type="ARBA" id="ARBA00061444"/>
    </source>
</evidence>
<keyword evidence="5 12" id="KW-0547">Nucleotide-binding</keyword>
<dbReference type="GO" id="GO:0000287">
    <property type="term" value="F:magnesium ion binding"/>
    <property type="evidence" value="ECO:0007669"/>
    <property type="project" value="UniProtKB-UniRule"/>
</dbReference>
<comment type="subunit">
    <text evidence="12">Homohexamer.</text>
</comment>
<evidence type="ECO:0000313" key="14">
    <source>
        <dbReference type="EMBL" id="OGF40475.1"/>
    </source>
</evidence>
<keyword evidence="6 12" id="KW-0418">Kinase</keyword>
<comment type="subcellular location">
    <subcellularLocation>
        <location evidence="12">Cytoplasm</location>
    </subcellularLocation>
</comment>
<dbReference type="GO" id="GO:0016301">
    <property type="term" value="F:kinase activity"/>
    <property type="evidence" value="ECO:0007669"/>
    <property type="project" value="UniProtKB-KW"/>
</dbReference>
<comment type="cofactor">
    <cofactor evidence="12">
        <name>Mg(2+)</name>
        <dbReference type="ChEBI" id="CHEBI:18420"/>
    </cofactor>
    <text evidence="12">Binds 2 Mg(2+) ions per subunit.</text>
</comment>
<evidence type="ECO:0000256" key="4">
    <source>
        <dbReference type="ARBA" id="ARBA00022727"/>
    </source>
</evidence>
<comment type="similarity">
    <text evidence="11 12">Belongs to the ribose-phosphate pyrophosphokinase family. Class I subfamily.</text>
</comment>
<evidence type="ECO:0000256" key="6">
    <source>
        <dbReference type="ARBA" id="ARBA00022777"/>
    </source>
</evidence>
<dbReference type="EC" id="2.7.6.1" evidence="12"/>
<evidence type="ECO:0000256" key="12">
    <source>
        <dbReference type="HAMAP-Rule" id="MF_00583"/>
    </source>
</evidence>
<dbReference type="NCBIfam" id="TIGR01251">
    <property type="entry name" value="ribP_PPkin"/>
    <property type="match status" value="1"/>
</dbReference>
<feature type="binding site" evidence="12">
    <location>
        <position position="176"/>
    </location>
    <ligand>
        <name>Mg(2+)</name>
        <dbReference type="ChEBI" id="CHEBI:18420"/>
    </ligand>
</feature>
<keyword evidence="2 12" id="KW-0808">Transferase</keyword>
<feature type="binding site" evidence="12">
    <location>
        <begin position="44"/>
        <end position="46"/>
    </location>
    <ligand>
        <name>ATP</name>
        <dbReference type="ChEBI" id="CHEBI:30616"/>
    </ligand>
</feature>
<dbReference type="FunFam" id="3.40.50.2020:FF:000001">
    <property type="entry name" value="Ribose-phosphate pyrophosphokinase"/>
    <property type="match status" value="1"/>
</dbReference>
<protein>
    <recommendedName>
        <fullName evidence="12">Ribose-phosphate pyrophosphokinase</fullName>
        <shortName evidence="12">RPPK</shortName>
        <ecNumber evidence="12">2.7.6.1</ecNumber>
    </recommendedName>
    <alternativeName>
        <fullName evidence="12">5-phospho-D-ribosyl alpha-1-diphosphate synthase</fullName>
    </alternativeName>
    <alternativeName>
        <fullName evidence="12">Phosphoribosyl diphosphate synthase</fullName>
    </alternativeName>
    <alternativeName>
        <fullName evidence="12">Phosphoribosyl pyrophosphate synthase</fullName>
        <shortName evidence="12">P-Rib-PP synthase</shortName>
        <shortName evidence="12">PRPP synthase</shortName>
        <shortName evidence="12">PRPPase</shortName>
    </alternativeName>
</protein>
<dbReference type="GO" id="GO:0006015">
    <property type="term" value="P:5-phosphoribose 1-diphosphate biosynthetic process"/>
    <property type="evidence" value="ECO:0007669"/>
    <property type="project" value="UniProtKB-UniRule"/>
</dbReference>
<dbReference type="InterPro" id="IPR029057">
    <property type="entry name" value="PRTase-like"/>
</dbReference>
<comment type="caution">
    <text evidence="14">The sequence shown here is derived from an EMBL/GenBank/DDBJ whole genome shotgun (WGS) entry which is preliminary data.</text>
</comment>
<dbReference type="Proteomes" id="UP000177579">
    <property type="component" value="Unassembled WGS sequence"/>
</dbReference>
<dbReference type="SMART" id="SM01400">
    <property type="entry name" value="Pribosyltran_N"/>
    <property type="match status" value="1"/>
</dbReference>
<evidence type="ECO:0000259" key="13">
    <source>
        <dbReference type="Pfam" id="PF13793"/>
    </source>
</evidence>
<dbReference type="CDD" id="cd06223">
    <property type="entry name" value="PRTases_typeI"/>
    <property type="match status" value="1"/>
</dbReference>
<organism evidence="14 15">
    <name type="scientific">Candidatus Falkowbacteria bacterium RIFOXYD2_FULL_34_120</name>
    <dbReference type="NCBI Taxonomy" id="1798007"/>
    <lineage>
        <taxon>Bacteria</taxon>
        <taxon>Candidatus Falkowiibacteriota</taxon>
    </lineage>
</organism>
<keyword evidence="12" id="KW-0963">Cytoplasm</keyword>
<evidence type="ECO:0000256" key="8">
    <source>
        <dbReference type="ARBA" id="ARBA00022842"/>
    </source>
</evidence>
<dbReference type="PROSITE" id="PS00114">
    <property type="entry name" value="PRPP_SYNTHASE"/>
    <property type="match status" value="1"/>
</dbReference>
<dbReference type="Pfam" id="PF14572">
    <property type="entry name" value="Pribosyl_synth"/>
    <property type="match status" value="1"/>
</dbReference>
<dbReference type="AlphaFoldDB" id="A0A1F5TNC1"/>
<comment type="caution">
    <text evidence="12">Lacks conserved residue(s) required for the propagation of feature annotation.</text>
</comment>
<feature type="binding site" evidence="12">
    <location>
        <begin position="229"/>
        <end position="233"/>
    </location>
    <ligand>
        <name>D-ribose 5-phosphate</name>
        <dbReference type="ChEBI" id="CHEBI:78346"/>
    </ligand>
</feature>
<keyword evidence="7 12" id="KW-0067">ATP-binding</keyword>
<dbReference type="GO" id="GO:0006164">
    <property type="term" value="P:purine nucleotide biosynthetic process"/>
    <property type="evidence" value="ECO:0007669"/>
    <property type="project" value="TreeGrafter"/>
</dbReference>
<dbReference type="GO" id="GO:0009156">
    <property type="term" value="P:ribonucleoside monophosphate biosynthetic process"/>
    <property type="evidence" value="ECO:0007669"/>
    <property type="project" value="InterPro"/>
</dbReference>
<dbReference type="GO" id="GO:0005737">
    <property type="term" value="C:cytoplasm"/>
    <property type="evidence" value="ECO:0007669"/>
    <property type="project" value="UniProtKB-SubCell"/>
</dbReference>
<dbReference type="PANTHER" id="PTHR10210">
    <property type="entry name" value="RIBOSE-PHOSPHATE DIPHOSPHOKINASE FAMILY MEMBER"/>
    <property type="match status" value="1"/>
</dbReference>
<gene>
    <name evidence="12" type="primary">prs</name>
    <name evidence="14" type="ORF">A2531_03075</name>
</gene>
<dbReference type="InterPro" id="IPR000842">
    <property type="entry name" value="PRib_PP_synth_CS"/>
</dbReference>
<reference evidence="14 15" key="1">
    <citation type="journal article" date="2016" name="Nat. Commun.">
        <title>Thousands of microbial genomes shed light on interconnected biogeochemical processes in an aquifer system.</title>
        <authorList>
            <person name="Anantharaman K."/>
            <person name="Brown C.T."/>
            <person name="Hug L.A."/>
            <person name="Sharon I."/>
            <person name="Castelle C.J."/>
            <person name="Probst A.J."/>
            <person name="Thomas B.C."/>
            <person name="Singh A."/>
            <person name="Wilkins M.J."/>
            <person name="Karaoz U."/>
            <person name="Brodie E.L."/>
            <person name="Williams K.H."/>
            <person name="Hubbard S.S."/>
            <person name="Banfield J.F."/>
        </authorList>
    </citation>
    <scope>NUCLEOTIDE SEQUENCE [LARGE SCALE GENOMIC DNA]</scope>
</reference>
<feature type="active site" evidence="12">
    <location>
        <position position="199"/>
    </location>
</feature>
<dbReference type="InterPro" id="IPR000836">
    <property type="entry name" value="PRTase_dom"/>
</dbReference>